<name>A0AC34Q825_9BILA</name>
<accession>A0AC34Q825</accession>
<reference evidence="2" key="1">
    <citation type="submission" date="2022-11" db="UniProtKB">
        <authorList>
            <consortium name="WormBaseParasite"/>
        </authorList>
    </citation>
    <scope>IDENTIFICATION</scope>
</reference>
<sequence length="174" mass="20328">MFNNPNVLPREPTQMELERKPGIFTLMKPGYTLDGVFDPEHDDFKCCCHIHAMYFVYYDPSTLAVLDLIFGLIAYSTLFLGIFFWKQFYKCLKIIMFYLFLWTFLYVGSLFYIIAYVVVAIATKTDPKIMEAKELGYLLSAIIVSFELFINLSTLYAIYVEFKYLQGRIKNGLT</sequence>
<proteinExistence type="predicted"/>
<organism evidence="1 2">
    <name type="scientific">Panagrolaimus sp. JU765</name>
    <dbReference type="NCBI Taxonomy" id="591449"/>
    <lineage>
        <taxon>Eukaryota</taxon>
        <taxon>Metazoa</taxon>
        <taxon>Ecdysozoa</taxon>
        <taxon>Nematoda</taxon>
        <taxon>Chromadorea</taxon>
        <taxon>Rhabditida</taxon>
        <taxon>Tylenchina</taxon>
        <taxon>Panagrolaimomorpha</taxon>
        <taxon>Panagrolaimoidea</taxon>
        <taxon>Panagrolaimidae</taxon>
        <taxon>Panagrolaimus</taxon>
    </lineage>
</organism>
<protein>
    <submittedName>
        <fullName evidence="2">Uncharacterized protein</fullName>
    </submittedName>
</protein>
<evidence type="ECO:0000313" key="2">
    <source>
        <dbReference type="WBParaSite" id="JU765_v2.g13929.t1"/>
    </source>
</evidence>
<dbReference type="Proteomes" id="UP000887576">
    <property type="component" value="Unplaced"/>
</dbReference>
<evidence type="ECO:0000313" key="1">
    <source>
        <dbReference type="Proteomes" id="UP000887576"/>
    </source>
</evidence>
<dbReference type="WBParaSite" id="JU765_v2.g13929.t1">
    <property type="protein sequence ID" value="JU765_v2.g13929.t1"/>
    <property type="gene ID" value="JU765_v2.g13929"/>
</dbReference>